<accession>A0A1E5H4Q2</accession>
<dbReference type="Proteomes" id="UP000095094">
    <property type="component" value="Unassembled WGS sequence"/>
</dbReference>
<dbReference type="SUPFAM" id="SSF46785">
    <property type="entry name" value="Winged helix' DNA-binding domain"/>
    <property type="match status" value="1"/>
</dbReference>
<dbReference type="AlphaFoldDB" id="A0A1E5H4Q2"/>
<protein>
    <recommendedName>
        <fullName evidence="3">DNA-binding protein</fullName>
    </recommendedName>
</protein>
<organism evidence="1 2">
    <name type="scientific">Enterococcus termitis</name>
    <dbReference type="NCBI Taxonomy" id="332950"/>
    <lineage>
        <taxon>Bacteria</taxon>
        <taxon>Bacillati</taxon>
        <taxon>Bacillota</taxon>
        <taxon>Bacilli</taxon>
        <taxon>Lactobacillales</taxon>
        <taxon>Enterococcaceae</taxon>
        <taxon>Enterococcus</taxon>
    </lineage>
</organism>
<gene>
    <name evidence="1" type="ORF">BCR25_14000</name>
</gene>
<comment type="caution">
    <text evidence="1">The sequence shown here is derived from an EMBL/GenBank/DDBJ whole genome shotgun (WGS) entry which is preliminary data.</text>
</comment>
<dbReference type="OrthoDB" id="1683105at2"/>
<dbReference type="Gene3D" id="1.10.10.10">
    <property type="entry name" value="Winged helix-like DNA-binding domain superfamily/Winged helix DNA-binding domain"/>
    <property type="match status" value="1"/>
</dbReference>
<proteinExistence type="predicted"/>
<dbReference type="InterPro" id="IPR036390">
    <property type="entry name" value="WH_DNA-bd_sf"/>
</dbReference>
<keyword evidence="2" id="KW-1185">Reference proteome</keyword>
<evidence type="ECO:0000313" key="2">
    <source>
        <dbReference type="Proteomes" id="UP000095094"/>
    </source>
</evidence>
<sequence length="94" mass="11111">MLLPSRTAVLNQMYDQRELDVKKIMEELKPQYGNEKQFNEKLYLEHLMALEANGLVELTNYCLDEQEELVMSYKITDEGRSTVEKYVDQAYRLA</sequence>
<dbReference type="InterPro" id="IPR036388">
    <property type="entry name" value="WH-like_DNA-bd_sf"/>
</dbReference>
<evidence type="ECO:0000313" key="1">
    <source>
        <dbReference type="EMBL" id="OEG19901.1"/>
    </source>
</evidence>
<evidence type="ECO:0008006" key="3">
    <source>
        <dbReference type="Google" id="ProtNLM"/>
    </source>
</evidence>
<reference evidence="2" key="1">
    <citation type="submission" date="2016-09" db="EMBL/GenBank/DDBJ databases">
        <authorList>
            <person name="Gulvik C.A."/>
        </authorList>
    </citation>
    <scope>NUCLEOTIDE SEQUENCE [LARGE SCALE GENOMIC DNA]</scope>
    <source>
        <strain evidence="2">LMG 8895</strain>
    </source>
</reference>
<name>A0A1E5H4Q2_9ENTE</name>
<dbReference type="EMBL" id="MIJY01000002">
    <property type="protein sequence ID" value="OEG19901.1"/>
    <property type="molecule type" value="Genomic_DNA"/>
</dbReference>
<dbReference type="RefSeq" id="WP_069662168.1">
    <property type="nucleotide sequence ID" value="NZ_JBHUJJ010000001.1"/>
</dbReference>